<gene>
    <name evidence="2" type="ORF">CGI_10028596</name>
</gene>
<dbReference type="PROSITE" id="PS50157">
    <property type="entry name" value="ZINC_FINGER_C2H2_2"/>
    <property type="match status" value="2"/>
</dbReference>
<dbReference type="AlphaFoldDB" id="K1RHA6"/>
<dbReference type="InParanoid" id="K1RHA6"/>
<dbReference type="InterPro" id="IPR013087">
    <property type="entry name" value="Znf_C2H2_type"/>
</dbReference>
<dbReference type="Pfam" id="PF00096">
    <property type="entry name" value="zf-C2H2"/>
    <property type="match status" value="1"/>
</dbReference>
<accession>K1RHA6</accession>
<sequence>MKQHLADVKNHGFAIICEDCGKPYNSRTALKYHMSTVHKKGAEVFCCISCGKNYPSKTHLIKHMKIHMDQE</sequence>
<dbReference type="Pfam" id="PF13894">
    <property type="entry name" value="zf-C2H2_4"/>
    <property type="match status" value="1"/>
</dbReference>
<evidence type="ECO:0000259" key="1">
    <source>
        <dbReference type="PROSITE" id="PS50157"/>
    </source>
</evidence>
<dbReference type="PROSITE" id="PS00028">
    <property type="entry name" value="ZINC_FINGER_C2H2_1"/>
    <property type="match status" value="2"/>
</dbReference>
<name>K1RHA6_MAGGI</name>
<dbReference type="SMART" id="SM00355">
    <property type="entry name" value="ZnF_C2H2"/>
    <property type="match status" value="2"/>
</dbReference>
<dbReference type="HOGENOM" id="CLU_2742504_0_0_1"/>
<evidence type="ECO:0000313" key="2">
    <source>
        <dbReference type="EMBL" id="EKC40880.1"/>
    </source>
</evidence>
<proteinExistence type="predicted"/>
<dbReference type="Gene3D" id="3.30.160.60">
    <property type="entry name" value="Classic Zinc Finger"/>
    <property type="match status" value="1"/>
</dbReference>
<reference evidence="2" key="1">
    <citation type="journal article" date="2012" name="Nature">
        <title>The oyster genome reveals stress adaptation and complexity of shell formation.</title>
        <authorList>
            <person name="Zhang G."/>
            <person name="Fang X."/>
            <person name="Guo X."/>
            <person name="Li L."/>
            <person name="Luo R."/>
            <person name="Xu F."/>
            <person name="Yang P."/>
            <person name="Zhang L."/>
            <person name="Wang X."/>
            <person name="Qi H."/>
            <person name="Xiong Z."/>
            <person name="Que H."/>
            <person name="Xie Y."/>
            <person name="Holland P.W."/>
            <person name="Paps J."/>
            <person name="Zhu Y."/>
            <person name="Wu F."/>
            <person name="Chen Y."/>
            <person name="Wang J."/>
            <person name="Peng C."/>
            <person name="Meng J."/>
            <person name="Yang L."/>
            <person name="Liu J."/>
            <person name="Wen B."/>
            <person name="Zhang N."/>
            <person name="Huang Z."/>
            <person name="Zhu Q."/>
            <person name="Feng Y."/>
            <person name="Mount A."/>
            <person name="Hedgecock D."/>
            <person name="Xu Z."/>
            <person name="Liu Y."/>
            <person name="Domazet-Loso T."/>
            <person name="Du Y."/>
            <person name="Sun X."/>
            <person name="Zhang S."/>
            <person name="Liu B."/>
            <person name="Cheng P."/>
            <person name="Jiang X."/>
            <person name="Li J."/>
            <person name="Fan D."/>
            <person name="Wang W."/>
            <person name="Fu W."/>
            <person name="Wang T."/>
            <person name="Wang B."/>
            <person name="Zhang J."/>
            <person name="Peng Z."/>
            <person name="Li Y."/>
            <person name="Li N."/>
            <person name="Wang J."/>
            <person name="Chen M."/>
            <person name="He Y."/>
            <person name="Tan F."/>
            <person name="Song X."/>
            <person name="Zheng Q."/>
            <person name="Huang R."/>
            <person name="Yang H."/>
            <person name="Du X."/>
            <person name="Chen L."/>
            <person name="Yang M."/>
            <person name="Gaffney P.M."/>
            <person name="Wang S."/>
            <person name="Luo L."/>
            <person name="She Z."/>
            <person name="Ming Y."/>
            <person name="Huang W."/>
            <person name="Zhang S."/>
            <person name="Huang B."/>
            <person name="Zhang Y."/>
            <person name="Qu T."/>
            <person name="Ni P."/>
            <person name="Miao G."/>
            <person name="Wang J."/>
            <person name="Wang Q."/>
            <person name="Steinberg C.E."/>
            <person name="Wang H."/>
            <person name="Li N."/>
            <person name="Qian L."/>
            <person name="Zhang G."/>
            <person name="Li Y."/>
            <person name="Yang H."/>
            <person name="Liu X."/>
            <person name="Wang J."/>
            <person name="Yin Y."/>
            <person name="Wang J."/>
        </authorList>
    </citation>
    <scope>NUCLEOTIDE SEQUENCE [LARGE SCALE GENOMIC DNA]</scope>
    <source>
        <strain evidence="2">05x7-T-G4-1.051#20</strain>
    </source>
</reference>
<feature type="domain" description="C2H2-type" evidence="1">
    <location>
        <begin position="45"/>
        <end position="71"/>
    </location>
</feature>
<dbReference type="InterPro" id="IPR036236">
    <property type="entry name" value="Znf_C2H2_sf"/>
</dbReference>
<dbReference type="EMBL" id="JH816363">
    <property type="protein sequence ID" value="EKC40880.1"/>
    <property type="molecule type" value="Genomic_DNA"/>
</dbReference>
<organism evidence="2">
    <name type="scientific">Magallana gigas</name>
    <name type="common">Pacific oyster</name>
    <name type="synonym">Crassostrea gigas</name>
    <dbReference type="NCBI Taxonomy" id="29159"/>
    <lineage>
        <taxon>Eukaryota</taxon>
        <taxon>Metazoa</taxon>
        <taxon>Spiralia</taxon>
        <taxon>Lophotrochozoa</taxon>
        <taxon>Mollusca</taxon>
        <taxon>Bivalvia</taxon>
        <taxon>Autobranchia</taxon>
        <taxon>Pteriomorphia</taxon>
        <taxon>Ostreida</taxon>
        <taxon>Ostreoidea</taxon>
        <taxon>Ostreidae</taxon>
        <taxon>Magallana</taxon>
    </lineage>
</organism>
<dbReference type="SUPFAM" id="SSF57667">
    <property type="entry name" value="beta-beta-alpha zinc fingers"/>
    <property type="match status" value="1"/>
</dbReference>
<protein>
    <recommendedName>
        <fullName evidence="1">C2H2-type domain-containing protein</fullName>
    </recommendedName>
</protein>
<feature type="domain" description="C2H2-type" evidence="1">
    <location>
        <begin position="15"/>
        <end position="43"/>
    </location>
</feature>